<feature type="non-terminal residue" evidence="2">
    <location>
        <position position="191"/>
    </location>
</feature>
<accession>A0A9P6C5M5</accession>
<dbReference type="AlphaFoldDB" id="A0A9P6C5M5"/>
<name>A0A9P6C5M5_9AGAR</name>
<evidence type="ECO:0000313" key="2">
    <source>
        <dbReference type="EMBL" id="KAF9449378.1"/>
    </source>
</evidence>
<evidence type="ECO:0000256" key="1">
    <source>
        <dbReference type="SAM" id="Phobius"/>
    </source>
</evidence>
<keyword evidence="1" id="KW-0472">Membrane</keyword>
<feature type="transmembrane region" description="Helical" evidence="1">
    <location>
        <begin position="25"/>
        <end position="43"/>
    </location>
</feature>
<comment type="caution">
    <text evidence="2">The sequence shown here is derived from an EMBL/GenBank/DDBJ whole genome shotgun (WGS) entry which is preliminary data.</text>
</comment>
<keyword evidence="1" id="KW-0812">Transmembrane</keyword>
<reference evidence="2" key="1">
    <citation type="submission" date="2020-11" db="EMBL/GenBank/DDBJ databases">
        <authorList>
            <consortium name="DOE Joint Genome Institute"/>
            <person name="Ahrendt S."/>
            <person name="Riley R."/>
            <person name="Andreopoulos W."/>
            <person name="Labutti K."/>
            <person name="Pangilinan J."/>
            <person name="Ruiz-Duenas F.J."/>
            <person name="Barrasa J.M."/>
            <person name="Sanchez-Garcia M."/>
            <person name="Camarero S."/>
            <person name="Miyauchi S."/>
            <person name="Serrano A."/>
            <person name="Linde D."/>
            <person name="Babiker R."/>
            <person name="Drula E."/>
            <person name="Ayuso-Fernandez I."/>
            <person name="Pacheco R."/>
            <person name="Padilla G."/>
            <person name="Ferreira P."/>
            <person name="Barriuso J."/>
            <person name="Kellner H."/>
            <person name="Castanera R."/>
            <person name="Alfaro M."/>
            <person name="Ramirez L."/>
            <person name="Pisabarro A.G."/>
            <person name="Kuo A."/>
            <person name="Tritt A."/>
            <person name="Lipzen A."/>
            <person name="He G."/>
            <person name="Yan M."/>
            <person name="Ng V."/>
            <person name="Cullen D."/>
            <person name="Martin F."/>
            <person name="Rosso M.-N."/>
            <person name="Henrissat B."/>
            <person name="Hibbett D."/>
            <person name="Martinez A.T."/>
            <person name="Grigoriev I.V."/>
        </authorList>
    </citation>
    <scope>NUCLEOTIDE SEQUENCE</scope>
    <source>
        <strain evidence="2">MF-IS2</strain>
    </source>
</reference>
<keyword evidence="1" id="KW-1133">Transmembrane helix</keyword>
<dbReference type="OrthoDB" id="3062801at2759"/>
<organism evidence="2 3">
    <name type="scientific">Macrolepiota fuliginosa MF-IS2</name>
    <dbReference type="NCBI Taxonomy" id="1400762"/>
    <lineage>
        <taxon>Eukaryota</taxon>
        <taxon>Fungi</taxon>
        <taxon>Dikarya</taxon>
        <taxon>Basidiomycota</taxon>
        <taxon>Agaricomycotina</taxon>
        <taxon>Agaricomycetes</taxon>
        <taxon>Agaricomycetidae</taxon>
        <taxon>Agaricales</taxon>
        <taxon>Agaricineae</taxon>
        <taxon>Agaricaceae</taxon>
        <taxon>Macrolepiota</taxon>
    </lineage>
</organism>
<feature type="transmembrane region" description="Helical" evidence="1">
    <location>
        <begin position="152"/>
        <end position="175"/>
    </location>
</feature>
<protein>
    <submittedName>
        <fullName evidence="2">Uncharacterized protein</fullName>
    </submittedName>
</protein>
<feature type="transmembrane region" description="Helical" evidence="1">
    <location>
        <begin position="55"/>
        <end position="75"/>
    </location>
</feature>
<proteinExistence type="predicted"/>
<sequence length="191" mass="22286">MPKAYLRLKKNWEDFIDNLLREWKTLNIISGLLLSGILTIFQIDAAQSDAITRYMAFWSLISALISLLYGCFFIIRFSGMRRVHRAVEWATEAQRRQTPFWNVWTMLAMPAVWLVWSILAYIACIMSFMWRIRPNQPDAKVPPQVGPATEGAFRIFICCVFGIGILYAILIINTLRRYGSKMDRAWKRRIA</sequence>
<dbReference type="Proteomes" id="UP000807342">
    <property type="component" value="Unassembled WGS sequence"/>
</dbReference>
<gene>
    <name evidence="2" type="ORF">P691DRAFT_667543</name>
</gene>
<feature type="transmembrane region" description="Helical" evidence="1">
    <location>
        <begin position="103"/>
        <end position="132"/>
    </location>
</feature>
<dbReference type="EMBL" id="MU151132">
    <property type="protein sequence ID" value="KAF9449378.1"/>
    <property type="molecule type" value="Genomic_DNA"/>
</dbReference>
<evidence type="ECO:0000313" key="3">
    <source>
        <dbReference type="Proteomes" id="UP000807342"/>
    </source>
</evidence>
<keyword evidence="3" id="KW-1185">Reference proteome</keyword>